<accession>A0A6J4TD47</accession>
<keyword evidence="2" id="KW-0812">Transmembrane</keyword>
<keyword evidence="2" id="KW-1133">Transmembrane helix</keyword>
<organism evidence="3">
    <name type="scientific">uncultured Rubrobacteraceae bacterium</name>
    <dbReference type="NCBI Taxonomy" id="349277"/>
    <lineage>
        <taxon>Bacteria</taxon>
        <taxon>Bacillati</taxon>
        <taxon>Actinomycetota</taxon>
        <taxon>Rubrobacteria</taxon>
        <taxon>Rubrobacterales</taxon>
        <taxon>Rubrobacteraceae</taxon>
        <taxon>environmental samples</taxon>
    </lineage>
</organism>
<dbReference type="Gene3D" id="3.30.10.20">
    <property type="match status" value="1"/>
</dbReference>
<proteinExistence type="predicted"/>
<gene>
    <name evidence="3" type="ORF">AVDCRST_MAG05-3573</name>
</gene>
<reference evidence="3" key="1">
    <citation type="submission" date="2020-02" db="EMBL/GenBank/DDBJ databases">
        <authorList>
            <person name="Meier V. D."/>
        </authorList>
    </citation>
    <scope>NUCLEOTIDE SEQUENCE</scope>
    <source>
        <strain evidence="3">AVDCRST_MAG05</strain>
    </source>
</reference>
<dbReference type="InterPro" id="IPR005543">
    <property type="entry name" value="PASTA_dom"/>
</dbReference>
<dbReference type="CDD" id="cd06577">
    <property type="entry name" value="PASTA_pknB"/>
    <property type="match status" value="1"/>
</dbReference>
<dbReference type="EMBL" id="CADCVM010000397">
    <property type="protein sequence ID" value="CAA9520283.1"/>
    <property type="molecule type" value="Genomic_DNA"/>
</dbReference>
<feature type="non-terminal residue" evidence="3">
    <location>
        <position position="1"/>
    </location>
</feature>
<keyword evidence="2" id="KW-0472">Membrane</keyword>
<feature type="region of interest" description="Disordered" evidence="1">
    <location>
        <begin position="111"/>
        <end position="164"/>
    </location>
</feature>
<dbReference type="Gene3D" id="1.10.510.10">
    <property type="entry name" value="Transferase(Phosphotransferase) domain 1"/>
    <property type="match status" value="1"/>
</dbReference>
<feature type="region of interest" description="Disordered" evidence="1">
    <location>
        <begin position="48"/>
        <end position="69"/>
    </location>
</feature>
<feature type="compositionally biased region" description="Low complexity" evidence="1">
    <location>
        <begin position="114"/>
        <end position="132"/>
    </location>
</feature>
<evidence type="ECO:0000256" key="1">
    <source>
        <dbReference type="SAM" id="MobiDB-lite"/>
    </source>
</evidence>
<feature type="transmembrane region" description="Helical" evidence="2">
    <location>
        <begin position="74"/>
        <end position="98"/>
    </location>
</feature>
<dbReference type="AlphaFoldDB" id="A0A6J4TD47"/>
<evidence type="ECO:0000256" key="2">
    <source>
        <dbReference type="SAM" id="Phobius"/>
    </source>
</evidence>
<protein>
    <recommendedName>
        <fullName evidence="4">PASTA domain-containing protein</fullName>
    </recommendedName>
</protein>
<sequence>LARQHIHGEPTPPSLINRNITPGMEAVILKALEKDPQKRYPSAAAMLDDVESEEPQPAPRAAASSKAAPRRRRVGLVLASVLALLLLLGGVALASGYVSPSQNGVETALSRINPVDTRAPTAPAPAQETAAEAPDETPAEAAPEENPRPVASTTETPAREDRAAQRRALIEVPNVITYYDYFAADALAASGFDVVYVRDYREGFAARGVTWATEPAPGALAPEGSTVTVYATPQDRPPLY</sequence>
<name>A0A6J4TD47_9ACTN</name>
<evidence type="ECO:0000313" key="3">
    <source>
        <dbReference type="EMBL" id="CAA9520283.1"/>
    </source>
</evidence>
<evidence type="ECO:0008006" key="4">
    <source>
        <dbReference type="Google" id="ProtNLM"/>
    </source>
</evidence>